<feature type="transmembrane region" description="Helical" evidence="4">
    <location>
        <begin position="77"/>
        <end position="96"/>
    </location>
</feature>
<evidence type="ECO:0000313" key="7">
    <source>
        <dbReference type="Proteomes" id="UP000199382"/>
    </source>
</evidence>
<keyword evidence="7" id="KW-1185">Reference proteome</keyword>
<dbReference type="InterPro" id="IPR047200">
    <property type="entry name" value="MFS_YcaD-like"/>
</dbReference>
<feature type="transmembrane region" description="Helical" evidence="4">
    <location>
        <begin position="378"/>
        <end position="395"/>
    </location>
</feature>
<dbReference type="InterPro" id="IPR011701">
    <property type="entry name" value="MFS"/>
</dbReference>
<sequence length="432" mass="44890">MQDGRNSVLESKSYSLQALLLSMGSIHLATAALGTLVALRIAAVGGSAELASLVAASYSLGFLLGCFYTYKPLANVGYVRAFAAAAALCAMFALLMSRTDSAASWVVARFVIGMATAGLYSVGEAWINDSAPAESRGRILAVYSTVLGGASVASQALVAFVAEDLAAGFVLMSATFCFAIVVLALTNVKQPAVKGHATVRLLPVFRYSPTAFVGTLVTGIVVTVFLSILPFQASTVGISSTTITVSIAMAYAGRILFQYPLGLISDHMDRRILIVAISLVASAALLLIALFVTGDGSALQGEPGIGVRLAATGISIVLGGTLLPLYAILMAHAMDRTDPVYVPSTAITLLFVYTFGGVIGPVLVAVISVLFGDALMDWAMFSLLFGFSIFAAWRIRQRAPVPSAEQAVIAPATATSVETLASEKRVHSVQSG</sequence>
<dbReference type="CDD" id="cd17477">
    <property type="entry name" value="MFS_YcaD_like"/>
    <property type="match status" value="1"/>
</dbReference>
<feature type="transmembrane region" description="Helical" evidence="4">
    <location>
        <begin position="139"/>
        <end position="160"/>
    </location>
</feature>
<feature type="transmembrane region" description="Helical" evidence="4">
    <location>
        <begin position="272"/>
        <end position="293"/>
    </location>
</feature>
<dbReference type="Gene3D" id="1.20.1250.20">
    <property type="entry name" value="MFS general substrate transporter like domains"/>
    <property type="match status" value="2"/>
</dbReference>
<evidence type="ECO:0000256" key="1">
    <source>
        <dbReference type="ARBA" id="ARBA00022692"/>
    </source>
</evidence>
<dbReference type="PROSITE" id="PS50850">
    <property type="entry name" value="MFS"/>
    <property type="match status" value="1"/>
</dbReference>
<reference evidence="6 7" key="1">
    <citation type="submission" date="2016-10" db="EMBL/GenBank/DDBJ databases">
        <authorList>
            <person name="de Groot N.N."/>
        </authorList>
    </citation>
    <scope>NUCLEOTIDE SEQUENCE [LARGE SCALE GENOMIC DNA]</scope>
    <source>
        <strain evidence="6 7">DSM 25294</strain>
    </source>
</reference>
<accession>A0A1G9F8Y4</accession>
<keyword evidence="3 4" id="KW-0472">Membrane</keyword>
<evidence type="ECO:0000256" key="4">
    <source>
        <dbReference type="SAM" id="Phobius"/>
    </source>
</evidence>
<keyword evidence="2 4" id="KW-1133">Transmembrane helix</keyword>
<proteinExistence type="predicted"/>
<dbReference type="GO" id="GO:0005886">
    <property type="term" value="C:plasma membrane"/>
    <property type="evidence" value="ECO:0007669"/>
    <property type="project" value="TreeGrafter"/>
</dbReference>
<evidence type="ECO:0000256" key="2">
    <source>
        <dbReference type="ARBA" id="ARBA00022989"/>
    </source>
</evidence>
<dbReference type="PANTHER" id="PTHR23521:SF3">
    <property type="entry name" value="MFS TRANSPORTER"/>
    <property type="match status" value="1"/>
</dbReference>
<evidence type="ECO:0000256" key="3">
    <source>
        <dbReference type="ARBA" id="ARBA00023136"/>
    </source>
</evidence>
<gene>
    <name evidence="6" type="ORF">SAMN04488026_105616</name>
</gene>
<feature type="domain" description="Major facilitator superfamily (MFS) profile" evidence="5">
    <location>
        <begin position="15"/>
        <end position="400"/>
    </location>
</feature>
<name>A0A1G9F8Y4_9RHOB</name>
<feature type="transmembrane region" description="Helical" evidence="4">
    <location>
        <begin position="50"/>
        <end position="70"/>
    </location>
</feature>
<dbReference type="PANTHER" id="PTHR23521">
    <property type="entry name" value="TRANSPORTER MFS SUPERFAMILY"/>
    <property type="match status" value="1"/>
</dbReference>
<evidence type="ECO:0000259" key="5">
    <source>
        <dbReference type="PROSITE" id="PS50850"/>
    </source>
</evidence>
<protein>
    <submittedName>
        <fullName evidence="6">Predicted arabinose efflux permease, MFS family</fullName>
    </submittedName>
</protein>
<feature type="transmembrane region" description="Helical" evidence="4">
    <location>
        <begin position="235"/>
        <end position="252"/>
    </location>
</feature>
<feature type="transmembrane region" description="Helical" evidence="4">
    <location>
        <begin position="166"/>
        <end position="186"/>
    </location>
</feature>
<dbReference type="SUPFAM" id="SSF103473">
    <property type="entry name" value="MFS general substrate transporter"/>
    <property type="match status" value="1"/>
</dbReference>
<feature type="transmembrane region" description="Helical" evidence="4">
    <location>
        <begin position="305"/>
        <end position="329"/>
    </location>
</feature>
<feature type="transmembrane region" description="Helical" evidence="4">
    <location>
        <begin position="102"/>
        <end position="127"/>
    </location>
</feature>
<feature type="transmembrane region" description="Helical" evidence="4">
    <location>
        <begin position="20"/>
        <end position="44"/>
    </location>
</feature>
<dbReference type="Proteomes" id="UP000199382">
    <property type="component" value="Unassembled WGS sequence"/>
</dbReference>
<dbReference type="STRING" id="571298.SAMN04488026_105616"/>
<dbReference type="EMBL" id="FNEK01000056">
    <property type="protein sequence ID" value="SDK84805.1"/>
    <property type="molecule type" value="Genomic_DNA"/>
</dbReference>
<dbReference type="Pfam" id="PF07690">
    <property type="entry name" value="MFS_1"/>
    <property type="match status" value="2"/>
</dbReference>
<dbReference type="OrthoDB" id="9810614at2"/>
<feature type="transmembrane region" description="Helical" evidence="4">
    <location>
        <begin position="207"/>
        <end position="229"/>
    </location>
</feature>
<evidence type="ECO:0000313" key="6">
    <source>
        <dbReference type="EMBL" id="SDK84805.1"/>
    </source>
</evidence>
<dbReference type="GO" id="GO:0022857">
    <property type="term" value="F:transmembrane transporter activity"/>
    <property type="evidence" value="ECO:0007669"/>
    <property type="project" value="InterPro"/>
</dbReference>
<organism evidence="6 7">
    <name type="scientific">Aliiruegeria lutimaris</name>
    <dbReference type="NCBI Taxonomy" id="571298"/>
    <lineage>
        <taxon>Bacteria</taxon>
        <taxon>Pseudomonadati</taxon>
        <taxon>Pseudomonadota</taxon>
        <taxon>Alphaproteobacteria</taxon>
        <taxon>Rhodobacterales</taxon>
        <taxon>Roseobacteraceae</taxon>
        <taxon>Aliiruegeria</taxon>
    </lineage>
</organism>
<dbReference type="InterPro" id="IPR036259">
    <property type="entry name" value="MFS_trans_sf"/>
</dbReference>
<feature type="transmembrane region" description="Helical" evidence="4">
    <location>
        <begin position="350"/>
        <end position="372"/>
    </location>
</feature>
<dbReference type="InterPro" id="IPR020846">
    <property type="entry name" value="MFS_dom"/>
</dbReference>
<keyword evidence="1 4" id="KW-0812">Transmembrane</keyword>
<dbReference type="AlphaFoldDB" id="A0A1G9F8Y4"/>